<evidence type="ECO:0000256" key="9">
    <source>
        <dbReference type="ARBA" id="ARBA00023204"/>
    </source>
</evidence>
<evidence type="ECO:0000256" key="1">
    <source>
        <dbReference type="ARBA" id="ARBA00022722"/>
    </source>
</evidence>
<keyword evidence="6 10" id="KW-0269">Exonuclease</keyword>
<keyword evidence="4 10" id="KW-0378">Hydrolase</keyword>
<keyword evidence="8 10" id="KW-0238">DNA-binding</keyword>
<dbReference type="SUPFAM" id="SSF52980">
    <property type="entry name" value="Restriction endonuclease-like"/>
    <property type="match status" value="1"/>
</dbReference>
<dbReference type="GO" id="GO:0008854">
    <property type="term" value="F:exodeoxyribonuclease V activity"/>
    <property type="evidence" value="ECO:0007669"/>
    <property type="project" value="InterPro"/>
</dbReference>
<comment type="subunit">
    <text evidence="10">Heterotrimer of RecB, RecC and RecD. All subunits contribute to DNA-binding.</text>
</comment>
<evidence type="ECO:0000256" key="4">
    <source>
        <dbReference type="ARBA" id="ARBA00022801"/>
    </source>
</evidence>
<evidence type="ECO:0000256" key="2">
    <source>
        <dbReference type="ARBA" id="ARBA00022741"/>
    </source>
</evidence>
<dbReference type="KEGG" id="htl:HPTL_1091"/>
<organism evidence="13 14">
    <name type="scientific">Hydrogenophilus thermoluteolus</name>
    <name type="common">Pseudomonas hydrogenothermophila</name>
    <dbReference type="NCBI Taxonomy" id="297"/>
    <lineage>
        <taxon>Bacteria</taxon>
        <taxon>Pseudomonadati</taxon>
        <taxon>Pseudomonadota</taxon>
        <taxon>Hydrogenophilia</taxon>
        <taxon>Hydrogenophilales</taxon>
        <taxon>Hydrogenophilaceae</taxon>
        <taxon>Hydrogenophilus</taxon>
    </lineage>
</organism>
<dbReference type="InterPro" id="IPR041500">
    <property type="entry name" value="RecC_C"/>
</dbReference>
<keyword evidence="1 10" id="KW-0540">Nuclease</keyword>
<dbReference type="InterPro" id="IPR013986">
    <property type="entry name" value="DExx_box_DNA_helicase_dom_sf"/>
</dbReference>
<protein>
    <recommendedName>
        <fullName evidence="10">RecBCD enzyme subunit RecC</fullName>
    </recommendedName>
    <alternativeName>
        <fullName evidence="10">Exonuclease V subunit RecC</fullName>
        <shortName evidence="10">ExoV subunit RecC</shortName>
    </alternativeName>
    <alternativeName>
        <fullName evidence="10">Helicase/nuclease RecBCD subunit RecC</fullName>
    </alternativeName>
</protein>
<evidence type="ECO:0000259" key="12">
    <source>
        <dbReference type="Pfam" id="PF17946"/>
    </source>
</evidence>
<dbReference type="AlphaFoldDB" id="A0A2Z6DYL7"/>
<dbReference type="Gene3D" id="3.40.50.300">
    <property type="entry name" value="P-loop containing nucleotide triphosphate hydrolases"/>
    <property type="match status" value="2"/>
</dbReference>
<reference evidence="13 14" key="1">
    <citation type="submission" date="2018-04" db="EMBL/GenBank/DDBJ databases">
        <title>Complete genome sequence of Hydrogenophilus thermoluteolus TH-1.</title>
        <authorList>
            <person name="Arai H."/>
        </authorList>
    </citation>
    <scope>NUCLEOTIDE SEQUENCE [LARGE SCALE GENOMIC DNA]</scope>
    <source>
        <strain evidence="13 14">TH-1</strain>
    </source>
</reference>
<dbReference type="PIRSF" id="PIRSF000980">
    <property type="entry name" value="RecC"/>
    <property type="match status" value="1"/>
</dbReference>
<dbReference type="Proteomes" id="UP000262004">
    <property type="component" value="Chromosome"/>
</dbReference>
<evidence type="ECO:0000256" key="6">
    <source>
        <dbReference type="ARBA" id="ARBA00022839"/>
    </source>
</evidence>
<evidence type="ECO:0000256" key="7">
    <source>
        <dbReference type="ARBA" id="ARBA00022840"/>
    </source>
</evidence>
<dbReference type="PANTHER" id="PTHR30591:SF1">
    <property type="entry name" value="RECBCD ENZYME SUBUNIT RECC"/>
    <property type="match status" value="1"/>
</dbReference>
<comment type="similarity">
    <text evidence="10">Belongs to the RecC family.</text>
</comment>
<dbReference type="HAMAP" id="MF_01486">
    <property type="entry name" value="RecC"/>
    <property type="match status" value="1"/>
</dbReference>
<evidence type="ECO:0000256" key="11">
    <source>
        <dbReference type="SAM" id="MobiDB-lite"/>
    </source>
</evidence>
<feature type="region of interest" description="Disordered" evidence="11">
    <location>
        <begin position="1132"/>
        <end position="1151"/>
    </location>
</feature>
<dbReference type="InterPro" id="IPR006697">
    <property type="entry name" value="RecC"/>
</dbReference>
<keyword evidence="5 10" id="KW-0347">Helicase</keyword>
<keyword evidence="9 10" id="KW-0234">DNA repair</keyword>
<dbReference type="PANTHER" id="PTHR30591">
    <property type="entry name" value="RECBCD ENZYME SUBUNIT RECC"/>
    <property type="match status" value="1"/>
</dbReference>
<evidence type="ECO:0000313" key="13">
    <source>
        <dbReference type="EMBL" id="BBD77355.1"/>
    </source>
</evidence>
<dbReference type="Pfam" id="PF04257">
    <property type="entry name" value="Exonuc_V_gamma"/>
    <property type="match status" value="1"/>
</dbReference>
<dbReference type="Pfam" id="PF17946">
    <property type="entry name" value="RecC_C"/>
    <property type="match status" value="1"/>
</dbReference>
<gene>
    <name evidence="10" type="primary">recC</name>
    <name evidence="13" type="ORF">HPTL_1091</name>
</gene>
<dbReference type="GO" id="GO:0000724">
    <property type="term" value="P:double-strand break repair via homologous recombination"/>
    <property type="evidence" value="ECO:0007669"/>
    <property type="project" value="UniProtKB-UniRule"/>
</dbReference>
<name>A0A2Z6DYL7_HYDTE</name>
<sequence>MDHETFLNANPEGIAYRYVILSFRREIQIPTFVTTVHFILHVSNRTEILLAHLVDLLEHAPPQPFERLPFLIAGRGMERWLEHQLARHFGIWGNGEFLFPHHFFDRLAETFGVTLDAAPLARERTRWRIEAALRDPAFAATLPFPGIAEPDAARQRFQLAEQLANLYDQYQLLRSDWLDAWSQGQNPLANDPHASWQMALWQKLAIAPHRGTLWRQLIERLAALSEAEVAQLPPQIFVFGVSYLPPLMLEVLLALSAHVPVHLFTLSPSETYWGDIPKREARFAYLSDPNGLPEGTHHPLLIAYGRHGAYFQRLLLEAQAMAELTHFERHQPTDRPVTLLEHLQNDLCDNTLSPLPPDVERNILFHRCHTRLREVEVLRDRIRALLAETPDLVLDEIVVMSPQIDQYRPFITPLFADIPHTIADRTVVHDAPALQWLLDWFALIQGDFAWDEVWDFLHQPWVMARFDLTAAELELLSEMVVEIGAVRCDLTSETHRNDWLSGLRRLLLGAVCDAPDTVWHAFAPVGACEGQRMALLAPLFALWERMREWRDLAHHPDGFSLPFWQKELRRLAQFFFPDDPQRLPLDEAIETLGEEAAPLTETGTPIGFATIAAWVESLGAERRNSRGFLQRGITFCDLLPMRSIPVRVLFLIGMDDQAYPRQQRAPAYDLLRRHFRIGDRDLRSEDRYTFLELLLCVRERLEILWQGLTPDTNAKRPPAQVVTELREVLEYGYGLPVERDDALPPHTLTISHRAFPFHSRYFAADTPNVLRGRDRDHYAICVALRHAADASLAPAVGDSRLPPLPWPTQALALETLAAALSAPIAWRLAQHGVATDPLVEPPMPRAKLVADGLDEWRLRERLNEGAQARSASCMAWDETLPNATLQRAQAEGVWPLHPSGARRAQEAFAHFSTLWQAYRHACPTSPTPQTYSVTIDDWTLTDTLPVAGNRTFVAFHPHRVTKKNRLQLWLRHLLLCASDSGGWHTHLYAFDRTPKADTAAIVLQHPPVSAAEAAAELAQWLALFSRTLSAPLPWHATWWDTWWDKWRSSPPENNERDAKREANCRAAWFESAERAMGMRQGHDGGDHTDPSLLWAFGNRSESALYALLQESYALLLPRLEFWAQKSQVIPLSGSAEANSVPSETGRMGVKP</sequence>
<dbReference type="Gene3D" id="3.40.50.10930">
    <property type="match status" value="1"/>
</dbReference>
<evidence type="ECO:0000256" key="8">
    <source>
        <dbReference type="ARBA" id="ARBA00023125"/>
    </source>
</evidence>
<dbReference type="EMBL" id="AP018558">
    <property type="protein sequence ID" value="BBD77355.1"/>
    <property type="molecule type" value="Genomic_DNA"/>
</dbReference>
<evidence type="ECO:0000256" key="10">
    <source>
        <dbReference type="HAMAP-Rule" id="MF_01486"/>
    </source>
</evidence>
<dbReference type="InterPro" id="IPR027417">
    <property type="entry name" value="P-loop_NTPase"/>
</dbReference>
<evidence type="ECO:0000256" key="5">
    <source>
        <dbReference type="ARBA" id="ARBA00022806"/>
    </source>
</evidence>
<keyword evidence="7 10" id="KW-0067">ATP-binding</keyword>
<dbReference type="InterPro" id="IPR011335">
    <property type="entry name" value="Restrct_endonuc-II-like"/>
</dbReference>
<feature type="compositionally biased region" description="Polar residues" evidence="11">
    <location>
        <begin position="1132"/>
        <end position="1142"/>
    </location>
</feature>
<keyword evidence="2 10" id="KW-0547">Nucleotide-binding</keyword>
<dbReference type="GO" id="GO:0009338">
    <property type="term" value="C:exodeoxyribonuclease V complex"/>
    <property type="evidence" value="ECO:0007669"/>
    <property type="project" value="InterPro"/>
</dbReference>
<dbReference type="Gene3D" id="1.10.10.160">
    <property type="match status" value="1"/>
</dbReference>
<evidence type="ECO:0000313" key="14">
    <source>
        <dbReference type="Proteomes" id="UP000262004"/>
    </source>
</evidence>
<keyword evidence="3 10" id="KW-0227">DNA damage</keyword>
<dbReference type="GO" id="GO:0003678">
    <property type="term" value="F:DNA helicase activity"/>
    <property type="evidence" value="ECO:0007669"/>
    <property type="project" value="UniProtKB-UniRule"/>
</dbReference>
<comment type="function">
    <text evidence="10">A helicase/nuclease that prepares dsDNA breaks (DSB) for recombinational DNA repair. Binds to DSBs and unwinds DNA via a highly rapid and processive ATP-dependent bidirectional helicase activity. Unwinds dsDNA until it encounters a Chi (crossover hotspot instigator) sequence from the 3' direction. Cuts ssDNA a few nucleotides 3' to the Chi site. The properties and activities of the enzyme are changed at Chi. The Chi-altered holoenzyme produces a long 3'-ssDNA overhang and facilitates RecA-binding to the ssDNA for homologous DNA recombination and repair. Holoenzyme degrades any linearized DNA that is unable to undergo homologous recombination. In the holoenzyme this subunit recognizes the wild-type Chi sequence, and when added to isolated RecB increases its ATP-dependent helicase processivity.</text>
</comment>
<dbReference type="GO" id="GO:0003677">
    <property type="term" value="F:DNA binding"/>
    <property type="evidence" value="ECO:0007669"/>
    <property type="project" value="UniProtKB-UniRule"/>
</dbReference>
<dbReference type="GO" id="GO:0005524">
    <property type="term" value="F:ATP binding"/>
    <property type="evidence" value="ECO:0007669"/>
    <property type="project" value="UniProtKB-UniRule"/>
</dbReference>
<proteinExistence type="inferred from homology"/>
<evidence type="ECO:0000256" key="3">
    <source>
        <dbReference type="ARBA" id="ARBA00022763"/>
    </source>
</evidence>
<dbReference type="SUPFAM" id="SSF52540">
    <property type="entry name" value="P-loop containing nucleoside triphosphate hydrolases"/>
    <property type="match status" value="2"/>
</dbReference>
<keyword evidence="14" id="KW-1185">Reference proteome</keyword>
<comment type="miscellaneous">
    <text evidence="10">In the RecBCD complex, RecB has a slow 3'-5' helicase, an exonuclease activity and loads RecA onto ssDNA, RecD has a fast 5'-3' helicase activity, while RecC stimulates the ATPase and processivity of the RecB helicase and contributes to recognition of the Chi site.</text>
</comment>
<feature type="domain" description="RecC C-terminal" evidence="12">
    <location>
        <begin position="809"/>
        <end position="1035"/>
    </location>
</feature>
<accession>A0A2Z6DYL7</accession>